<dbReference type="Pfam" id="PF13091">
    <property type="entry name" value="PLDc_2"/>
    <property type="match status" value="2"/>
</dbReference>
<feature type="domain" description="PLD phosphodiesterase" evidence="9">
    <location>
        <begin position="135"/>
        <end position="162"/>
    </location>
</feature>
<dbReference type="PANTHER" id="PTHR21248:SF22">
    <property type="entry name" value="PHOSPHOLIPASE D"/>
    <property type="match status" value="1"/>
</dbReference>
<proteinExistence type="predicted"/>
<dbReference type="PANTHER" id="PTHR21248">
    <property type="entry name" value="CARDIOLIPIN SYNTHASE"/>
    <property type="match status" value="1"/>
</dbReference>
<keyword evidence="3" id="KW-0808">Transferase</keyword>
<keyword evidence="2" id="KW-1003">Cell membrane</keyword>
<dbReference type="CDD" id="cd09110">
    <property type="entry name" value="PLDc_CLS_1"/>
    <property type="match status" value="1"/>
</dbReference>
<comment type="caution">
    <text evidence="10">The sequence shown here is derived from an EMBL/GenBank/DDBJ whole genome shotgun (WGS) entry which is preliminary data.</text>
</comment>
<evidence type="ECO:0000256" key="6">
    <source>
        <dbReference type="ARBA" id="ARBA00022989"/>
    </source>
</evidence>
<dbReference type="SMART" id="SM00155">
    <property type="entry name" value="PLDc"/>
    <property type="match status" value="2"/>
</dbReference>
<evidence type="ECO:0000313" key="10">
    <source>
        <dbReference type="EMBL" id="MCS0592136.1"/>
    </source>
</evidence>
<dbReference type="NCBIfam" id="TIGR04265">
    <property type="entry name" value="bac_cardiolipin"/>
    <property type="match status" value="1"/>
</dbReference>
<evidence type="ECO:0000256" key="2">
    <source>
        <dbReference type="ARBA" id="ARBA00022475"/>
    </source>
</evidence>
<dbReference type="InterPro" id="IPR022924">
    <property type="entry name" value="Cardiolipin_synthase"/>
</dbReference>
<comment type="subcellular location">
    <subcellularLocation>
        <location evidence="1">Cell membrane</location>
    </subcellularLocation>
</comment>
<evidence type="ECO:0000256" key="3">
    <source>
        <dbReference type="ARBA" id="ARBA00022679"/>
    </source>
</evidence>
<evidence type="ECO:0000256" key="8">
    <source>
        <dbReference type="NCBIfam" id="TIGR04265"/>
    </source>
</evidence>
<name>A0ABT2AD55_9BURK</name>
<reference evidence="10 11" key="1">
    <citation type="submission" date="2022-08" db="EMBL/GenBank/DDBJ databases">
        <title>Reclassification of Massilia species as members of the genera Telluria, Duganella, Pseudoduganella, Mokoshia gen. nov. and Zemynaea gen. nov. using orthogonal and non-orthogonal genome-based approaches.</title>
        <authorList>
            <person name="Bowman J.P."/>
        </authorList>
    </citation>
    <scope>NUCLEOTIDE SEQUENCE [LARGE SCALE GENOMIC DNA]</scope>
    <source>
        <strain evidence="10 11">LMG 28164</strain>
    </source>
</reference>
<dbReference type="EMBL" id="JANUGX010000037">
    <property type="protein sequence ID" value="MCS0592136.1"/>
    <property type="molecule type" value="Genomic_DNA"/>
</dbReference>
<dbReference type="PROSITE" id="PS50035">
    <property type="entry name" value="PLD"/>
    <property type="match status" value="2"/>
</dbReference>
<evidence type="ECO:0000256" key="5">
    <source>
        <dbReference type="ARBA" id="ARBA00022737"/>
    </source>
</evidence>
<feature type="domain" description="PLD phosphodiesterase" evidence="9">
    <location>
        <begin position="312"/>
        <end position="339"/>
    </location>
</feature>
<protein>
    <recommendedName>
        <fullName evidence="8">Cardiolipin synthase</fullName>
        <ecNumber evidence="8">2.7.8.-</ecNumber>
    </recommendedName>
</protein>
<dbReference type="Proteomes" id="UP001205560">
    <property type="component" value="Unassembled WGS sequence"/>
</dbReference>
<dbReference type="InterPro" id="IPR001736">
    <property type="entry name" value="PLipase_D/transphosphatidylase"/>
</dbReference>
<evidence type="ECO:0000256" key="1">
    <source>
        <dbReference type="ARBA" id="ARBA00004236"/>
    </source>
</evidence>
<keyword evidence="7" id="KW-0472">Membrane</keyword>
<evidence type="ECO:0000256" key="4">
    <source>
        <dbReference type="ARBA" id="ARBA00022692"/>
    </source>
</evidence>
<evidence type="ECO:0000259" key="9">
    <source>
        <dbReference type="PROSITE" id="PS50035"/>
    </source>
</evidence>
<gene>
    <name evidence="10" type="primary">cls</name>
    <name evidence="10" type="ORF">NX782_23385</name>
</gene>
<keyword evidence="4" id="KW-0812">Transmembrane</keyword>
<evidence type="ECO:0000313" key="11">
    <source>
        <dbReference type="Proteomes" id="UP001205560"/>
    </source>
</evidence>
<keyword evidence="5" id="KW-0677">Repeat</keyword>
<keyword evidence="11" id="KW-1185">Reference proteome</keyword>
<keyword evidence="6" id="KW-1133">Transmembrane helix</keyword>
<accession>A0ABT2AD55</accession>
<dbReference type="Gene3D" id="3.30.870.10">
    <property type="entry name" value="Endonuclease Chain A"/>
    <property type="match status" value="2"/>
</dbReference>
<dbReference type="SUPFAM" id="SSF56024">
    <property type="entry name" value="Phospholipase D/nuclease"/>
    <property type="match status" value="2"/>
</dbReference>
<evidence type="ECO:0000256" key="7">
    <source>
        <dbReference type="ARBA" id="ARBA00023136"/>
    </source>
</evidence>
<sequence>MPTEKKIETQLTRLYDTDDPQFRRSLGVLLGPPLVEGNKVEVLLNGDQIFPAMLKAIREAKKTITFETYIYWSESIGKEFADALAERARAGVKVHLMLDYIGSLKMDNASMDELKQAGVQLHRYHKPVWWKLARLNNRTHRKLLVVDGRIGFTGGVGIADKWRGRGQDEDHWRDTHFRVEGPVVGQMQAVFNDNWTKATGVVLDGEDYFPALSAQGDSPAQMFSSSITGGGESMHLMYLMAITAARRTIHLSNSYFVPDELAVKALVAAAKRGVDVRIITPGKIIDSDVVRAASRERWGELLRAGVKMAEYQPTMYHVKALVVDSLLVSVGSTNFDNRSFSLNDEANLNVLDPKFAKEQEAIFEQDWLRAKPVSLQQWQNRPLHDKAAGKLADLVGAQL</sequence>
<organism evidence="10 11">
    <name type="scientific">Massilia norwichensis</name>
    <dbReference type="NCBI Taxonomy" id="1442366"/>
    <lineage>
        <taxon>Bacteria</taxon>
        <taxon>Pseudomonadati</taxon>
        <taxon>Pseudomonadota</taxon>
        <taxon>Betaproteobacteria</taxon>
        <taxon>Burkholderiales</taxon>
        <taxon>Oxalobacteraceae</taxon>
        <taxon>Telluria group</taxon>
        <taxon>Massilia</taxon>
    </lineage>
</organism>
<dbReference type="CDD" id="cd09159">
    <property type="entry name" value="PLDc_ybhO_like_2"/>
    <property type="match status" value="1"/>
</dbReference>
<dbReference type="InterPro" id="IPR025202">
    <property type="entry name" value="PLD-like_dom"/>
</dbReference>
<dbReference type="EC" id="2.7.8.-" evidence="8"/>